<dbReference type="InterPro" id="IPR001406">
    <property type="entry name" value="PsdUridine_synth_TruA"/>
</dbReference>
<evidence type="ECO:0000256" key="3">
    <source>
        <dbReference type="ARBA" id="ARBA00023235"/>
    </source>
</evidence>
<dbReference type="Gene3D" id="3.30.70.660">
    <property type="entry name" value="Pseudouridine synthase I, catalytic domain, C-terminal subdomain"/>
    <property type="match status" value="1"/>
</dbReference>
<evidence type="ECO:0000313" key="8">
    <source>
        <dbReference type="Proteomes" id="UP001500974"/>
    </source>
</evidence>
<dbReference type="Gene3D" id="3.30.70.580">
    <property type="entry name" value="Pseudouridine synthase I, catalytic domain, N-terminal subdomain"/>
    <property type="match status" value="1"/>
</dbReference>
<comment type="function">
    <text evidence="4">Formation of pseudouridine at positions 38, 39 and 40 in the anticodon stem and loop of transfer RNAs.</text>
</comment>
<gene>
    <name evidence="4 7" type="primary">truA</name>
    <name evidence="7" type="ORF">GCM10009784_02160</name>
</gene>
<proteinExistence type="inferred from homology"/>
<dbReference type="InterPro" id="IPR020103">
    <property type="entry name" value="PsdUridine_synth_cat_dom_sf"/>
</dbReference>
<dbReference type="InterPro" id="IPR020094">
    <property type="entry name" value="TruA/RsuA/RluB/E/F_N"/>
</dbReference>
<dbReference type="PIRSF" id="PIRSF001430">
    <property type="entry name" value="tRNA_psdUrid_synth"/>
    <property type="match status" value="1"/>
</dbReference>
<keyword evidence="2 4" id="KW-0819">tRNA processing</keyword>
<reference evidence="7 8" key="1">
    <citation type="journal article" date="2019" name="Int. J. Syst. Evol. Microbiol.">
        <title>The Global Catalogue of Microorganisms (GCM) 10K type strain sequencing project: providing services to taxonomists for standard genome sequencing and annotation.</title>
        <authorList>
            <consortium name="The Broad Institute Genomics Platform"/>
            <consortium name="The Broad Institute Genome Sequencing Center for Infectious Disease"/>
            <person name="Wu L."/>
            <person name="Ma J."/>
        </authorList>
    </citation>
    <scope>NUCLEOTIDE SEQUENCE [LARGE SCALE GENOMIC DNA]</scope>
    <source>
        <strain evidence="7 8">JCM 14917</strain>
    </source>
</reference>
<dbReference type="Pfam" id="PF01416">
    <property type="entry name" value="PseudoU_synth_1"/>
    <property type="match status" value="1"/>
</dbReference>
<comment type="caution">
    <text evidence="4">Lacks conserved residue(s) required for the propagation of feature annotation.</text>
</comment>
<dbReference type="SUPFAM" id="SSF55120">
    <property type="entry name" value="Pseudouridine synthase"/>
    <property type="match status" value="1"/>
</dbReference>
<sequence length="309" mass="34221">MPVIPSVDGGHLRVRIDLAYDGGPFSGWAVQPGLPTVQGTVESGLGLLFRRRVRLTVAGRTDAGVHARGQVIHIDLEPGEWFALSRGRDIDPALALKRRLQATVNRYLPPGAAARTAYASNPASPVVVRAVRLAPAGFDARFSALWRRYSYRIADRLDNQDPLHRSTVLWHSEELDEGLLNEGARPLLGLQDFRAFCKPRVGATTVRELQRFEFEREPDGVLRATIQADAFCHNMVRALIGGALRVGSGEEPPEWMGERLRSRQKDSRSVLAPAHPLVLEEVRYPDDAAELALRAELTRAKRDHVRGDA</sequence>
<protein>
    <recommendedName>
        <fullName evidence="4">tRNA pseudouridine synthase A</fullName>
        <ecNumber evidence="4">5.4.99.12</ecNumber>
    </recommendedName>
    <alternativeName>
        <fullName evidence="4">tRNA pseudouridine(38-40) synthase</fullName>
    </alternativeName>
    <alternativeName>
        <fullName evidence="4">tRNA pseudouridylate synthase I</fullName>
    </alternativeName>
    <alternativeName>
        <fullName evidence="4">tRNA-uridine isomerase I</fullName>
    </alternativeName>
</protein>
<evidence type="ECO:0000256" key="1">
    <source>
        <dbReference type="ARBA" id="ARBA00009375"/>
    </source>
</evidence>
<evidence type="ECO:0000256" key="2">
    <source>
        <dbReference type="ARBA" id="ARBA00022694"/>
    </source>
</evidence>
<comment type="caution">
    <text evidence="7">The sequence shown here is derived from an EMBL/GenBank/DDBJ whole genome shotgun (WGS) entry which is preliminary data.</text>
</comment>
<dbReference type="CDD" id="cd02570">
    <property type="entry name" value="PseudoU_synth_EcTruA"/>
    <property type="match status" value="1"/>
</dbReference>
<comment type="catalytic activity">
    <reaction evidence="4 5">
        <text>uridine(38/39/40) in tRNA = pseudouridine(38/39/40) in tRNA</text>
        <dbReference type="Rhea" id="RHEA:22376"/>
        <dbReference type="Rhea" id="RHEA-COMP:10085"/>
        <dbReference type="Rhea" id="RHEA-COMP:10087"/>
        <dbReference type="ChEBI" id="CHEBI:65314"/>
        <dbReference type="ChEBI" id="CHEBI:65315"/>
        <dbReference type="EC" id="5.4.99.12"/>
    </reaction>
</comment>
<feature type="binding site" evidence="4">
    <location>
        <position position="149"/>
    </location>
    <ligand>
        <name>substrate</name>
    </ligand>
</feature>
<dbReference type="InterPro" id="IPR020097">
    <property type="entry name" value="PsdUridine_synth_TruA_a/b_dom"/>
</dbReference>
<keyword evidence="3 4" id="KW-0413">Isomerase</keyword>
<dbReference type="EMBL" id="BAAAON010000001">
    <property type="protein sequence ID" value="GAA2172292.1"/>
    <property type="molecule type" value="Genomic_DNA"/>
</dbReference>
<feature type="active site" description="Nucleophile" evidence="4">
    <location>
        <position position="62"/>
    </location>
</feature>
<feature type="domain" description="Pseudouridine synthase I TruA alpha/beta" evidence="6">
    <location>
        <begin position="185"/>
        <end position="285"/>
    </location>
</feature>
<keyword evidence="8" id="KW-1185">Reference proteome</keyword>
<evidence type="ECO:0000256" key="4">
    <source>
        <dbReference type="HAMAP-Rule" id="MF_00171"/>
    </source>
</evidence>
<name>A0ABN3AN86_9MICC</name>
<dbReference type="InterPro" id="IPR020095">
    <property type="entry name" value="PsdUridine_synth_TruA_C"/>
</dbReference>
<dbReference type="PANTHER" id="PTHR11142">
    <property type="entry name" value="PSEUDOURIDYLATE SYNTHASE"/>
    <property type="match status" value="1"/>
</dbReference>
<organism evidence="7 8">
    <name type="scientific">Arthrobacter parietis</name>
    <dbReference type="NCBI Taxonomy" id="271434"/>
    <lineage>
        <taxon>Bacteria</taxon>
        <taxon>Bacillati</taxon>
        <taxon>Actinomycetota</taxon>
        <taxon>Actinomycetes</taxon>
        <taxon>Micrococcales</taxon>
        <taxon>Micrococcaceae</taxon>
        <taxon>Arthrobacter</taxon>
    </lineage>
</organism>
<dbReference type="EC" id="5.4.99.12" evidence="4"/>
<dbReference type="PANTHER" id="PTHR11142:SF0">
    <property type="entry name" value="TRNA PSEUDOURIDINE SYNTHASE-LIKE 1"/>
    <property type="match status" value="1"/>
</dbReference>
<comment type="similarity">
    <text evidence="1 4 5">Belongs to the tRNA pseudouridine synthase TruA family.</text>
</comment>
<dbReference type="Proteomes" id="UP001500974">
    <property type="component" value="Unassembled WGS sequence"/>
</dbReference>
<evidence type="ECO:0000256" key="5">
    <source>
        <dbReference type="RuleBase" id="RU003792"/>
    </source>
</evidence>
<evidence type="ECO:0000259" key="6">
    <source>
        <dbReference type="Pfam" id="PF01416"/>
    </source>
</evidence>
<comment type="subunit">
    <text evidence="4">Homodimer.</text>
</comment>
<evidence type="ECO:0000313" key="7">
    <source>
        <dbReference type="EMBL" id="GAA2172292.1"/>
    </source>
</evidence>
<accession>A0ABN3AN86</accession>
<dbReference type="HAMAP" id="MF_00171">
    <property type="entry name" value="TruA"/>
    <property type="match status" value="1"/>
</dbReference>